<feature type="region of interest" description="Disordered" evidence="1">
    <location>
        <begin position="92"/>
        <end position="121"/>
    </location>
</feature>
<dbReference type="STRING" id="51670.SAMN04488557_0007"/>
<evidence type="ECO:0000313" key="3">
    <source>
        <dbReference type="EMBL" id="SFV25669.1"/>
    </source>
</evidence>
<dbReference type="EMBL" id="FPCH01000001">
    <property type="protein sequence ID" value="SFV25669.1"/>
    <property type="molecule type" value="Genomic_DNA"/>
</dbReference>
<organism evidence="3 4">
    <name type="scientific">Hyphomicrobium facile</name>
    <dbReference type="NCBI Taxonomy" id="51670"/>
    <lineage>
        <taxon>Bacteria</taxon>
        <taxon>Pseudomonadati</taxon>
        <taxon>Pseudomonadota</taxon>
        <taxon>Alphaproteobacteria</taxon>
        <taxon>Hyphomicrobiales</taxon>
        <taxon>Hyphomicrobiaceae</taxon>
        <taxon>Hyphomicrobium</taxon>
    </lineage>
</organism>
<feature type="compositionally biased region" description="Low complexity" evidence="1">
    <location>
        <begin position="146"/>
        <end position="155"/>
    </location>
</feature>
<dbReference type="Proteomes" id="UP000199423">
    <property type="component" value="Unassembled WGS sequence"/>
</dbReference>
<keyword evidence="2" id="KW-1133">Transmembrane helix</keyword>
<feature type="region of interest" description="Disordered" evidence="1">
    <location>
        <begin position="134"/>
        <end position="162"/>
    </location>
</feature>
<keyword evidence="4" id="KW-1185">Reference proteome</keyword>
<reference evidence="4" key="1">
    <citation type="submission" date="2016-10" db="EMBL/GenBank/DDBJ databases">
        <authorList>
            <person name="Varghese N."/>
            <person name="Submissions S."/>
        </authorList>
    </citation>
    <scope>NUCLEOTIDE SEQUENCE [LARGE SCALE GENOMIC DNA]</scope>
    <source>
        <strain evidence="4">DSM 1565</strain>
    </source>
</reference>
<proteinExistence type="predicted"/>
<dbReference type="OrthoDB" id="7931429at2"/>
<dbReference type="RefSeq" id="WP_092862447.1">
    <property type="nucleotide sequence ID" value="NZ_FPCH01000001.1"/>
</dbReference>
<keyword evidence="2" id="KW-0812">Transmembrane</keyword>
<keyword evidence="2" id="KW-0472">Membrane</keyword>
<gene>
    <name evidence="3" type="ORF">SAMN04488557_0007</name>
</gene>
<sequence length="272" mass="28989">MYSRASDSTDAFPSYELGDVLSRAEEPEAFYAGEPISAPPRRRGNPVRKLYLFLFVVLAAGAGLTHFGAPLQQWIASVEQIIATEMAARQPARPLEPVPAHDAATAENSSPLPPPPETHSQSLPEVVIAEAPGAGAASQTWETNTDAAAAGASSPPAMPADPYRKRAEAAGLHPDLSHVLLAHLTATDYRNAAFAIDKAVKTVPDDGNFAWPRSGKGGVAVFNVHFVPGAGRDCRRYVVTVTKDRWTTTALPMERCGVKLASRGQVKEQSVE</sequence>
<protein>
    <submittedName>
        <fullName evidence="3">Uncharacterized protein</fullName>
    </submittedName>
</protein>
<feature type="transmembrane region" description="Helical" evidence="2">
    <location>
        <begin position="50"/>
        <end position="69"/>
    </location>
</feature>
<accession>A0A1I7MTD7</accession>
<dbReference type="AlphaFoldDB" id="A0A1I7MTD7"/>
<evidence type="ECO:0000313" key="4">
    <source>
        <dbReference type="Proteomes" id="UP000199423"/>
    </source>
</evidence>
<evidence type="ECO:0000256" key="1">
    <source>
        <dbReference type="SAM" id="MobiDB-lite"/>
    </source>
</evidence>
<evidence type="ECO:0000256" key="2">
    <source>
        <dbReference type="SAM" id="Phobius"/>
    </source>
</evidence>
<name>A0A1I7MTD7_9HYPH</name>